<dbReference type="CDD" id="cd00082">
    <property type="entry name" value="HisKA"/>
    <property type="match status" value="1"/>
</dbReference>
<keyword evidence="14" id="KW-1185">Reference proteome</keyword>
<evidence type="ECO:0000313" key="13">
    <source>
        <dbReference type="EMBL" id="MFC3124269.1"/>
    </source>
</evidence>
<dbReference type="EC" id="2.7.13.3" evidence="3"/>
<dbReference type="PROSITE" id="PS50109">
    <property type="entry name" value="HIS_KIN"/>
    <property type="match status" value="1"/>
</dbReference>
<evidence type="ECO:0000313" key="14">
    <source>
        <dbReference type="Proteomes" id="UP001595593"/>
    </source>
</evidence>
<keyword evidence="9 13" id="KW-0067">ATP-binding</keyword>
<evidence type="ECO:0000256" key="6">
    <source>
        <dbReference type="ARBA" id="ARBA00022679"/>
    </source>
</evidence>
<dbReference type="InterPro" id="IPR036890">
    <property type="entry name" value="HATPase_C_sf"/>
</dbReference>
<feature type="transmembrane region" description="Helical" evidence="11">
    <location>
        <begin position="176"/>
        <end position="196"/>
    </location>
</feature>
<evidence type="ECO:0000256" key="8">
    <source>
        <dbReference type="ARBA" id="ARBA00022777"/>
    </source>
</evidence>
<comment type="caution">
    <text evidence="13">The sequence shown here is derived from an EMBL/GenBank/DDBJ whole genome shotgun (WGS) entry which is preliminary data.</text>
</comment>
<dbReference type="InterPro" id="IPR036097">
    <property type="entry name" value="HisK_dim/P_sf"/>
</dbReference>
<comment type="subcellular location">
    <subcellularLocation>
        <location evidence="2">Cell membrane</location>
        <topology evidence="2">Multi-pass membrane protein</topology>
    </subcellularLocation>
</comment>
<keyword evidence="11" id="KW-0472">Membrane</keyword>
<dbReference type="InterPro" id="IPR005467">
    <property type="entry name" value="His_kinase_dom"/>
</dbReference>
<dbReference type="PRINTS" id="PR00344">
    <property type="entry name" value="BCTRLSENSOR"/>
</dbReference>
<dbReference type="InterPro" id="IPR004358">
    <property type="entry name" value="Sig_transdc_His_kin-like_C"/>
</dbReference>
<feature type="transmembrane region" description="Helical" evidence="11">
    <location>
        <begin position="65"/>
        <end position="85"/>
    </location>
</feature>
<dbReference type="EMBL" id="JBHRTN010000004">
    <property type="protein sequence ID" value="MFC3124269.1"/>
    <property type="molecule type" value="Genomic_DNA"/>
</dbReference>
<dbReference type="Proteomes" id="UP001595593">
    <property type="component" value="Unassembled WGS sequence"/>
</dbReference>
<dbReference type="SUPFAM" id="SSF55874">
    <property type="entry name" value="ATPase domain of HSP90 chaperone/DNA topoisomerase II/histidine kinase"/>
    <property type="match status" value="1"/>
</dbReference>
<dbReference type="Gene3D" id="1.10.287.130">
    <property type="match status" value="1"/>
</dbReference>
<evidence type="ECO:0000259" key="12">
    <source>
        <dbReference type="PROSITE" id="PS50109"/>
    </source>
</evidence>
<keyword evidence="7" id="KW-0547">Nucleotide-binding</keyword>
<feature type="domain" description="Histidine kinase" evidence="12">
    <location>
        <begin position="232"/>
        <end position="443"/>
    </location>
</feature>
<dbReference type="InterPro" id="IPR003661">
    <property type="entry name" value="HisK_dim/P_dom"/>
</dbReference>
<feature type="region of interest" description="Disordered" evidence="10">
    <location>
        <begin position="1"/>
        <end position="26"/>
    </location>
</feature>
<keyword evidence="5" id="KW-0597">Phosphoprotein</keyword>
<dbReference type="Gene3D" id="3.30.565.10">
    <property type="entry name" value="Histidine kinase-like ATPase, C-terminal domain"/>
    <property type="match status" value="1"/>
</dbReference>
<keyword evidence="11" id="KW-1133">Transmembrane helix</keyword>
<evidence type="ECO:0000256" key="4">
    <source>
        <dbReference type="ARBA" id="ARBA00022475"/>
    </source>
</evidence>
<keyword evidence="4" id="KW-1003">Cell membrane</keyword>
<dbReference type="PANTHER" id="PTHR44936">
    <property type="entry name" value="SENSOR PROTEIN CREC"/>
    <property type="match status" value="1"/>
</dbReference>
<dbReference type="InterPro" id="IPR003594">
    <property type="entry name" value="HATPase_dom"/>
</dbReference>
<keyword evidence="11" id="KW-0812">Transmembrane</keyword>
<proteinExistence type="predicted"/>
<gene>
    <name evidence="13" type="ORF">ACFOD4_04280</name>
</gene>
<dbReference type="GO" id="GO:0005524">
    <property type="term" value="F:ATP binding"/>
    <property type="evidence" value="ECO:0007669"/>
    <property type="project" value="UniProtKB-KW"/>
</dbReference>
<sequence length="463" mass="48481">MTGRNGGDRRWPEEDAAGPSGAGAGRDPANRQNLLQLAQLRMLATLGQVLTIGIVEIGLGVRLPLHAMAAVVLGLVAVNLASLLRLRLPVPVHAWELMLLLLLDVLALAALLFFSGGVTNPFVGLFLLQVTLAAVLLPVGWAWTVAAVSVVCVLGLGAAGRPLALPPRLAADPFQLYLAGFLICFVLVAALLVAFVTRMSGNLRDRDLHLAELRRRALEEEHIVRMGLLASGAAHELGTPLATLSVILGDWRRLPQVRADAEMAQDVTEMQGEVARCKEIISGILVSAGEARGEGAAATTLGAFLRGFVEEWNGQGTGRALRYDAAFGPDVPIAADPVLKQVLANLVNNAGEAGAGDILLSAAREGEALLLTVSDDGPGFAPAMLERLGTPYSSTKGSAGGTRPRGLGLFLVANVARKLGGAVSARNRPEGGASVTLSLPLPALIIEREKDHGRAKKPVDRRG</sequence>
<feature type="compositionally biased region" description="Basic and acidic residues" evidence="10">
    <location>
        <begin position="1"/>
        <end position="13"/>
    </location>
</feature>
<dbReference type="Pfam" id="PF02518">
    <property type="entry name" value="HATPase_c"/>
    <property type="match status" value="1"/>
</dbReference>
<evidence type="ECO:0000256" key="3">
    <source>
        <dbReference type="ARBA" id="ARBA00012438"/>
    </source>
</evidence>
<feature type="transmembrane region" description="Helical" evidence="11">
    <location>
        <begin position="146"/>
        <end position="164"/>
    </location>
</feature>
<name>A0ABV7FY05_9PROT</name>
<evidence type="ECO:0000256" key="1">
    <source>
        <dbReference type="ARBA" id="ARBA00000085"/>
    </source>
</evidence>
<evidence type="ECO:0000256" key="9">
    <source>
        <dbReference type="ARBA" id="ARBA00022840"/>
    </source>
</evidence>
<dbReference type="SMART" id="SM00387">
    <property type="entry name" value="HATPase_c"/>
    <property type="match status" value="1"/>
</dbReference>
<dbReference type="InterPro" id="IPR050980">
    <property type="entry name" value="2C_sensor_his_kinase"/>
</dbReference>
<evidence type="ECO:0000256" key="7">
    <source>
        <dbReference type="ARBA" id="ARBA00022741"/>
    </source>
</evidence>
<keyword evidence="8" id="KW-0418">Kinase</keyword>
<dbReference type="PANTHER" id="PTHR44936:SF10">
    <property type="entry name" value="SENSOR PROTEIN RSTB"/>
    <property type="match status" value="1"/>
</dbReference>
<comment type="catalytic activity">
    <reaction evidence="1">
        <text>ATP + protein L-histidine = ADP + protein N-phospho-L-histidine.</text>
        <dbReference type="EC" id="2.7.13.3"/>
    </reaction>
</comment>
<evidence type="ECO:0000256" key="10">
    <source>
        <dbReference type="SAM" id="MobiDB-lite"/>
    </source>
</evidence>
<evidence type="ECO:0000256" key="2">
    <source>
        <dbReference type="ARBA" id="ARBA00004651"/>
    </source>
</evidence>
<evidence type="ECO:0000256" key="5">
    <source>
        <dbReference type="ARBA" id="ARBA00022553"/>
    </source>
</evidence>
<reference evidence="14" key="1">
    <citation type="journal article" date="2019" name="Int. J. Syst. Evol. Microbiol.">
        <title>The Global Catalogue of Microorganisms (GCM) 10K type strain sequencing project: providing services to taxonomists for standard genome sequencing and annotation.</title>
        <authorList>
            <consortium name="The Broad Institute Genomics Platform"/>
            <consortium name="The Broad Institute Genome Sequencing Center for Infectious Disease"/>
            <person name="Wu L."/>
            <person name="Ma J."/>
        </authorList>
    </citation>
    <scope>NUCLEOTIDE SEQUENCE [LARGE SCALE GENOMIC DNA]</scope>
    <source>
        <strain evidence="14">KCTC 52094</strain>
    </source>
</reference>
<dbReference type="RefSeq" id="WP_379594676.1">
    <property type="nucleotide sequence ID" value="NZ_JBHRTN010000004.1"/>
</dbReference>
<evidence type="ECO:0000256" key="11">
    <source>
        <dbReference type="SAM" id="Phobius"/>
    </source>
</evidence>
<accession>A0ABV7FY05</accession>
<organism evidence="13 14">
    <name type="scientific">Teichococcus globiformis</name>
    <dbReference type="NCBI Taxonomy" id="2307229"/>
    <lineage>
        <taxon>Bacteria</taxon>
        <taxon>Pseudomonadati</taxon>
        <taxon>Pseudomonadota</taxon>
        <taxon>Alphaproteobacteria</taxon>
        <taxon>Acetobacterales</taxon>
        <taxon>Roseomonadaceae</taxon>
        <taxon>Roseomonas</taxon>
    </lineage>
</organism>
<protein>
    <recommendedName>
        <fullName evidence="3">histidine kinase</fullName>
        <ecNumber evidence="3">2.7.13.3</ecNumber>
    </recommendedName>
</protein>
<keyword evidence="6" id="KW-0808">Transferase</keyword>
<dbReference type="SUPFAM" id="SSF47384">
    <property type="entry name" value="Homodimeric domain of signal transducing histidine kinase"/>
    <property type="match status" value="1"/>
</dbReference>